<dbReference type="RefSeq" id="WP_046313661.1">
    <property type="nucleotide sequence ID" value="NZ_CBCSCY010000042.1"/>
</dbReference>
<accession>A0A0E3ZID3</accession>
<dbReference type="Pfam" id="PF14534">
    <property type="entry name" value="DUF4440"/>
    <property type="match status" value="1"/>
</dbReference>
<organism evidence="2 3">
    <name type="scientific">Pontibacter korlensis</name>
    <dbReference type="NCBI Taxonomy" id="400092"/>
    <lineage>
        <taxon>Bacteria</taxon>
        <taxon>Pseudomonadati</taxon>
        <taxon>Bacteroidota</taxon>
        <taxon>Cytophagia</taxon>
        <taxon>Cytophagales</taxon>
        <taxon>Hymenobacteraceae</taxon>
        <taxon>Pontibacter</taxon>
    </lineage>
</organism>
<dbReference type="InterPro" id="IPR032710">
    <property type="entry name" value="NTF2-like_dom_sf"/>
</dbReference>
<dbReference type="AlphaFoldDB" id="A0A0E3ZID3"/>
<protein>
    <recommendedName>
        <fullName evidence="1">DUF4440 domain-containing protein</fullName>
    </recommendedName>
</protein>
<dbReference type="PATRIC" id="fig|400092.3.peg.4947"/>
<evidence type="ECO:0000313" key="3">
    <source>
        <dbReference type="Proteomes" id="UP000033109"/>
    </source>
</evidence>
<dbReference type="EMBL" id="CP009621">
    <property type="protein sequence ID" value="AKD05324.1"/>
    <property type="molecule type" value="Genomic_DNA"/>
</dbReference>
<dbReference type="InterPro" id="IPR027843">
    <property type="entry name" value="DUF4440"/>
</dbReference>
<evidence type="ECO:0000313" key="2">
    <source>
        <dbReference type="EMBL" id="AKD05324.1"/>
    </source>
</evidence>
<proteinExistence type="predicted"/>
<evidence type="ECO:0000259" key="1">
    <source>
        <dbReference type="Pfam" id="PF14534"/>
    </source>
</evidence>
<sequence>MKNLVSLFLLGFIGLSIFSCNEKEVDIEQEKKNLMQASREWAASAKSKNLEKTLDYWADDAVIISAGEPELRGKEAIRGMVQGSFQDPSFEINWEPERAEISKSGDMGYLLENSTVSFKDSTGKVMSQQLRSVTIWKKQDDGTWKNVVDIMSPKAPK</sequence>
<gene>
    <name evidence="2" type="ORF">PKOR_22530</name>
</gene>
<keyword evidence="3" id="KW-1185">Reference proteome</keyword>
<dbReference type="PROSITE" id="PS51257">
    <property type="entry name" value="PROKAR_LIPOPROTEIN"/>
    <property type="match status" value="1"/>
</dbReference>
<reference evidence="2 3" key="1">
    <citation type="journal article" date="2015" name="Sci. Rep.">
        <title>Unraveling adaptation of Pontibacter korlensis to radiation and infertility in desert through complete genome and comparative transcriptomic analysis.</title>
        <authorList>
            <person name="Dai J."/>
            <person name="Dai W."/>
            <person name="Qiu C."/>
            <person name="Yang Z."/>
            <person name="Zhang Y."/>
            <person name="Zhou M."/>
            <person name="Zhang L."/>
            <person name="Fang C."/>
            <person name="Gao Q."/>
            <person name="Yang Q."/>
            <person name="Li X."/>
            <person name="Wang Z."/>
            <person name="Wang Z."/>
            <person name="Jia Z."/>
            <person name="Chen X."/>
        </authorList>
    </citation>
    <scope>NUCLEOTIDE SEQUENCE [LARGE SCALE GENOMIC DNA]</scope>
    <source>
        <strain evidence="2 3">X14-1T</strain>
    </source>
</reference>
<dbReference type="HOGENOM" id="CLU_145986_0_0_10"/>
<dbReference type="Proteomes" id="UP000033109">
    <property type="component" value="Chromosome"/>
</dbReference>
<feature type="domain" description="DUF4440" evidence="1">
    <location>
        <begin position="35"/>
        <end position="145"/>
    </location>
</feature>
<dbReference type="Gene3D" id="3.10.450.50">
    <property type="match status" value="1"/>
</dbReference>
<dbReference type="KEGG" id="pko:PKOR_22530"/>
<name>A0A0E3ZID3_9BACT</name>
<dbReference type="SUPFAM" id="SSF54427">
    <property type="entry name" value="NTF2-like"/>
    <property type="match status" value="1"/>
</dbReference>
<dbReference type="OrthoDB" id="1119084at2"/>